<feature type="compositionally biased region" description="Polar residues" evidence="1">
    <location>
        <begin position="165"/>
        <end position="174"/>
    </location>
</feature>
<feature type="compositionally biased region" description="Polar residues" evidence="1">
    <location>
        <begin position="201"/>
        <end position="265"/>
    </location>
</feature>
<evidence type="ECO:0000313" key="3">
    <source>
        <dbReference type="Proteomes" id="UP000828390"/>
    </source>
</evidence>
<organism evidence="2 3">
    <name type="scientific">Dreissena polymorpha</name>
    <name type="common">Zebra mussel</name>
    <name type="synonym">Mytilus polymorpha</name>
    <dbReference type="NCBI Taxonomy" id="45954"/>
    <lineage>
        <taxon>Eukaryota</taxon>
        <taxon>Metazoa</taxon>
        <taxon>Spiralia</taxon>
        <taxon>Lophotrochozoa</taxon>
        <taxon>Mollusca</taxon>
        <taxon>Bivalvia</taxon>
        <taxon>Autobranchia</taxon>
        <taxon>Heteroconchia</taxon>
        <taxon>Euheterodonta</taxon>
        <taxon>Imparidentia</taxon>
        <taxon>Neoheterodontei</taxon>
        <taxon>Myida</taxon>
        <taxon>Dreissenoidea</taxon>
        <taxon>Dreissenidae</taxon>
        <taxon>Dreissena</taxon>
    </lineage>
</organism>
<reference evidence="2" key="2">
    <citation type="submission" date="2020-11" db="EMBL/GenBank/DDBJ databases">
        <authorList>
            <person name="McCartney M.A."/>
            <person name="Auch B."/>
            <person name="Kono T."/>
            <person name="Mallez S."/>
            <person name="Becker A."/>
            <person name="Gohl D.M."/>
            <person name="Silverstein K.A.T."/>
            <person name="Koren S."/>
            <person name="Bechman K.B."/>
            <person name="Herman A."/>
            <person name="Abrahante J.E."/>
            <person name="Garbe J."/>
        </authorList>
    </citation>
    <scope>NUCLEOTIDE SEQUENCE</scope>
    <source>
        <strain evidence="2">Duluth1</strain>
        <tissue evidence="2">Whole animal</tissue>
    </source>
</reference>
<feature type="compositionally biased region" description="Polar residues" evidence="1">
    <location>
        <begin position="99"/>
        <end position="115"/>
    </location>
</feature>
<keyword evidence="3" id="KW-1185">Reference proteome</keyword>
<protein>
    <submittedName>
        <fullName evidence="2">Uncharacterized protein</fullName>
    </submittedName>
</protein>
<feature type="compositionally biased region" description="Polar residues" evidence="1">
    <location>
        <begin position="137"/>
        <end position="150"/>
    </location>
</feature>
<dbReference type="Proteomes" id="UP000828390">
    <property type="component" value="Unassembled WGS sequence"/>
</dbReference>
<dbReference type="EMBL" id="JAIWYP010000003">
    <property type="protein sequence ID" value="KAH3847028.1"/>
    <property type="molecule type" value="Genomic_DNA"/>
</dbReference>
<accession>A0A9D4KVS6</accession>
<dbReference type="AlphaFoldDB" id="A0A9D4KVS6"/>
<comment type="caution">
    <text evidence="2">The sequence shown here is derived from an EMBL/GenBank/DDBJ whole genome shotgun (WGS) entry which is preliminary data.</text>
</comment>
<name>A0A9D4KVS6_DREPO</name>
<feature type="compositionally biased region" description="Basic and acidic residues" evidence="1">
    <location>
        <begin position="119"/>
        <end position="129"/>
    </location>
</feature>
<feature type="region of interest" description="Disordered" evidence="1">
    <location>
        <begin position="99"/>
        <end position="265"/>
    </location>
</feature>
<sequence>MVYLWWNSGVYFLEFRDTEIVLANANKLRNTPVNINRDYPKEIANSRKNLWPELKRLRGLHPNSKISIVYPAKIVADGHVLADTYPDWSEVLNGDRITTNAHHSPNGNYSHQSLGTKPRQYDVHHRPASGDKVPTPKVTQHSQVHNTQSKEQYEGASDPTVHGIHTNTMSSSSNEHNHTSRRPQSESPAPARRGTHAPISQRLSASGESAFQRPWTSKLTNTHANTVRSSTCVNSRTPQTVHTNTDGNNVHHQTANCENPSNSPK</sequence>
<gene>
    <name evidence="2" type="ORF">DPMN_089340</name>
</gene>
<reference evidence="2" key="1">
    <citation type="journal article" date="2019" name="bioRxiv">
        <title>The Genome of the Zebra Mussel, Dreissena polymorpha: A Resource for Invasive Species Research.</title>
        <authorList>
            <person name="McCartney M.A."/>
            <person name="Auch B."/>
            <person name="Kono T."/>
            <person name="Mallez S."/>
            <person name="Zhang Y."/>
            <person name="Obille A."/>
            <person name="Becker A."/>
            <person name="Abrahante J.E."/>
            <person name="Garbe J."/>
            <person name="Badalamenti J.P."/>
            <person name="Herman A."/>
            <person name="Mangelson H."/>
            <person name="Liachko I."/>
            <person name="Sullivan S."/>
            <person name="Sone E.D."/>
            <person name="Koren S."/>
            <person name="Silverstein K.A.T."/>
            <person name="Beckman K.B."/>
            <person name="Gohl D.M."/>
        </authorList>
    </citation>
    <scope>NUCLEOTIDE SEQUENCE</scope>
    <source>
        <strain evidence="2">Duluth1</strain>
        <tissue evidence="2">Whole animal</tissue>
    </source>
</reference>
<proteinExistence type="predicted"/>
<evidence type="ECO:0000256" key="1">
    <source>
        <dbReference type="SAM" id="MobiDB-lite"/>
    </source>
</evidence>
<evidence type="ECO:0000313" key="2">
    <source>
        <dbReference type="EMBL" id="KAH3847028.1"/>
    </source>
</evidence>